<organism evidence="1 2">
    <name type="scientific">Amycolatopsis roodepoortensis</name>
    <dbReference type="NCBI Taxonomy" id="700274"/>
    <lineage>
        <taxon>Bacteria</taxon>
        <taxon>Bacillati</taxon>
        <taxon>Actinomycetota</taxon>
        <taxon>Actinomycetes</taxon>
        <taxon>Pseudonocardiales</taxon>
        <taxon>Pseudonocardiaceae</taxon>
        <taxon>Amycolatopsis</taxon>
    </lineage>
</organism>
<reference evidence="1 2" key="1">
    <citation type="submission" date="2020-10" db="EMBL/GenBank/DDBJ databases">
        <title>Sequencing the genomes of 1000 actinobacteria strains.</title>
        <authorList>
            <person name="Klenk H.-P."/>
        </authorList>
    </citation>
    <scope>NUCLEOTIDE SEQUENCE [LARGE SCALE GENOMIC DNA]</scope>
    <source>
        <strain evidence="1 2">DSM 46661</strain>
    </source>
</reference>
<dbReference type="EMBL" id="JADBEJ010000005">
    <property type="protein sequence ID" value="MBE1580200.1"/>
    <property type="molecule type" value="Genomic_DNA"/>
</dbReference>
<keyword evidence="2" id="KW-1185">Reference proteome</keyword>
<name>A0ABR9LIA3_9PSEU</name>
<protein>
    <recommendedName>
        <fullName evidence="3">Abi-like protein</fullName>
    </recommendedName>
</protein>
<dbReference type="Proteomes" id="UP000656548">
    <property type="component" value="Unassembled WGS sequence"/>
</dbReference>
<dbReference type="RefSeq" id="WP_318780725.1">
    <property type="nucleotide sequence ID" value="NZ_JADBEJ010000005.1"/>
</dbReference>
<evidence type="ECO:0008006" key="3">
    <source>
        <dbReference type="Google" id="ProtNLM"/>
    </source>
</evidence>
<evidence type="ECO:0000313" key="1">
    <source>
        <dbReference type="EMBL" id="MBE1580200.1"/>
    </source>
</evidence>
<evidence type="ECO:0000313" key="2">
    <source>
        <dbReference type="Proteomes" id="UP000656548"/>
    </source>
</evidence>
<accession>A0ABR9LIA3</accession>
<comment type="caution">
    <text evidence="1">The sequence shown here is derived from an EMBL/GenBank/DDBJ whole genome shotgun (WGS) entry which is preliminary data.</text>
</comment>
<gene>
    <name evidence="1" type="ORF">H4W30_007260</name>
</gene>
<proteinExistence type="predicted"/>
<sequence length="362" mass="41354">MLSVETEEPMVWNLLSEPRMAPYLEAASGDKVAALRLYEWSARTSSAAFEVVGHLEVLLRNALDRCLREHFREDQCGIPWFLLPTPGGENVAEAVATVRERLRPQRKETRHQIIAGLSFGFWSGLLGPKYEELWRDCLHRAFPYSSGKRKEVAVAVERVRKFRNRLAHHDSTINVDIPFELRQIFDLAAYIDKDAARWLKRCSGLMTVYAQRPVTIDDTVVVSAKHAWPLYETCSAYVCQSGRAFRPIERVAFYADREVKLDVPAVLHRRDNVEWSPEEAARLGASEDRFDRKIAKVIETSDDTWTDGRYQVFLLTGPGHPDHRQLRQALPHLGTGRGSAFVQRQRYVSLHSLENAVTTADL</sequence>